<evidence type="ECO:0000256" key="1">
    <source>
        <dbReference type="SAM" id="Phobius"/>
    </source>
</evidence>
<name>A0A2T2YLA1_9BACT</name>
<sequence length="120" mass="14277">MLPLYHKLKSLVNSFFIFQFLAILTLALLNEKVKFWFRKTALPVVDYLGLNNLDFNHRNVSLRINKVAHSSTRNFNFYDLYLLQTTTKYSIISILLTMLLPDLYYLNDILVISITFQRYF</sequence>
<keyword evidence="3" id="KW-1185">Reference proteome</keyword>
<evidence type="ECO:0000313" key="3">
    <source>
        <dbReference type="Proteomes" id="UP000240357"/>
    </source>
</evidence>
<reference evidence="2 3" key="1">
    <citation type="submission" date="2018-03" db="EMBL/GenBank/DDBJ databases">
        <title>Adhaeribacter sp. HMF7605 Genome sequencing and assembly.</title>
        <authorList>
            <person name="Kang H."/>
            <person name="Kang J."/>
            <person name="Cha I."/>
            <person name="Kim H."/>
            <person name="Joh K."/>
        </authorList>
    </citation>
    <scope>NUCLEOTIDE SEQUENCE [LARGE SCALE GENOMIC DNA]</scope>
    <source>
        <strain evidence="2 3">HMF7605</strain>
    </source>
</reference>
<protein>
    <submittedName>
        <fullName evidence="2">Uncharacterized protein</fullName>
    </submittedName>
</protein>
<keyword evidence="1" id="KW-0472">Membrane</keyword>
<keyword evidence="1" id="KW-0812">Transmembrane</keyword>
<keyword evidence="1" id="KW-1133">Transmembrane helix</keyword>
<feature type="transmembrane region" description="Helical" evidence="1">
    <location>
        <begin position="12"/>
        <end position="29"/>
    </location>
</feature>
<proteinExistence type="predicted"/>
<comment type="caution">
    <text evidence="2">The sequence shown here is derived from an EMBL/GenBank/DDBJ whole genome shotgun (WGS) entry which is preliminary data.</text>
</comment>
<dbReference type="EMBL" id="PYFT01000001">
    <property type="protein sequence ID" value="PSR56269.1"/>
    <property type="molecule type" value="Genomic_DNA"/>
</dbReference>
<organism evidence="2 3">
    <name type="scientific">Adhaeribacter arboris</name>
    <dbReference type="NCBI Taxonomy" id="2072846"/>
    <lineage>
        <taxon>Bacteria</taxon>
        <taxon>Pseudomonadati</taxon>
        <taxon>Bacteroidota</taxon>
        <taxon>Cytophagia</taxon>
        <taxon>Cytophagales</taxon>
        <taxon>Hymenobacteraceae</taxon>
        <taxon>Adhaeribacter</taxon>
    </lineage>
</organism>
<gene>
    <name evidence="2" type="ORF">AHMF7605_23585</name>
</gene>
<evidence type="ECO:0000313" key="2">
    <source>
        <dbReference type="EMBL" id="PSR56269.1"/>
    </source>
</evidence>
<dbReference type="AlphaFoldDB" id="A0A2T2YLA1"/>
<dbReference type="Proteomes" id="UP000240357">
    <property type="component" value="Unassembled WGS sequence"/>
</dbReference>
<accession>A0A2T2YLA1</accession>